<reference evidence="1 2" key="1">
    <citation type="submission" date="2013-12" db="EMBL/GenBank/DDBJ databases">
        <authorList>
            <consortium name="DOE Joint Genome Institute"/>
            <person name="Eisen J."/>
            <person name="Huntemann M."/>
            <person name="Han J."/>
            <person name="Chen A."/>
            <person name="Kyrpides N."/>
            <person name="Mavromatis K."/>
            <person name="Markowitz V."/>
            <person name="Palaniappan K."/>
            <person name="Ivanova N."/>
            <person name="Schaumberg A."/>
            <person name="Pati A."/>
            <person name="Liolios K."/>
            <person name="Nordberg H.P."/>
            <person name="Cantor M.N."/>
            <person name="Hua S.X."/>
            <person name="Woyke T."/>
        </authorList>
    </citation>
    <scope>NUCLEOTIDE SEQUENCE [LARGE SCALE GENOMIC DNA]</scope>
    <source>
        <strain evidence="2">DSM 19437</strain>
    </source>
</reference>
<keyword evidence="2" id="KW-1185">Reference proteome</keyword>
<protein>
    <submittedName>
        <fullName evidence="1">Uncharacterized protein</fullName>
    </submittedName>
</protein>
<dbReference type="AlphaFoldDB" id="W0F956"/>
<sequence>MHLLKTGNCGSFGKLKCRFYHKPSTNFGFSSVQKRPVVQRYFIF</sequence>
<dbReference type="KEGG" id="nso:NIASO_16530"/>
<dbReference type="STRING" id="929713.NIASO_16530"/>
<organism evidence="1 2">
    <name type="scientific">Niabella soli DSM 19437</name>
    <dbReference type="NCBI Taxonomy" id="929713"/>
    <lineage>
        <taxon>Bacteria</taxon>
        <taxon>Pseudomonadati</taxon>
        <taxon>Bacteroidota</taxon>
        <taxon>Chitinophagia</taxon>
        <taxon>Chitinophagales</taxon>
        <taxon>Chitinophagaceae</taxon>
        <taxon>Niabella</taxon>
    </lineage>
</organism>
<dbReference type="EMBL" id="CP007035">
    <property type="protein sequence ID" value="AHF17911.1"/>
    <property type="molecule type" value="Genomic_DNA"/>
</dbReference>
<name>W0F956_9BACT</name>
<gene>
    <name evidence="1" type="ORF">NIASO_16530</name>
</gene>
<evidence type="ECO:0000313" key="2">
    <source>
        <dbReference type="Proteomes" id="UP000003586"/>
    </source>
</evidence>
<accession>W0F956</accession>
<evidence type="ECO:0000313" key="1">
    <source>
        <dbReference type="EMBL" id="AHF17911.1"/>
    </source>
</evidence>
<dbReference type="Proteomes" id="UP000003586">
    <property type="component" value="Chromosome"/>
</dbReference>
<proteinExistence type="predicted"/>
<dbReference type="HOGENOM" id="CLU_3219173_0_0_10"/>